<dbReference type="AlphaFoldDB" id="A0A210QMP1"/>
<comment type="similarity">
    <text evidence="2 11">Belongs to the cysteine dioxygenase family.</text>
</comment>
<keyword evidence="7 11" id="KW-0560">Oxidoreductase</keyword>
<evidence type="ECO:0000256" key="6">
    <source>
        <dbReference type="ARBA" id="ARBA00022964"/>
    </source>
</evidence>
<evidence type="ECO:0000256" key="5">
    <source>
        <dbReference type="ARBA" id="ARBA00022784"/>
    </source>
</evidence>
<evidence type="ECO:0000256" key="9">
    <source>
        <dbReference type="PIRSR" id="PIRSR610300-50"/>
    </source>
</evidence>
<dbReference type="FunFam" id="2.60.120.10:FF:000045">
    <property type="entry name" value="Cysteine dioxygenase 1"/>
    <property type="match status" value="1"/>
</dbReference>
<comment type="cofactor">
    <cofactor evidence="11">
        <name>Fe cation</name>
        <dbReference type="ChEBI" id="CHEBI:24875"/>
    </cofactor>
    <text evidence="11">Binds 1 Fe cation per subunit.</text>
</comment>
<keyword evidence="4 10" id="KW-0479">Metal-binding</keyword>
<keyword evidence="6 11" id="KW-0223">Dioxygenase</keyword>
<gene>
    <name evidence="12" type="ORF">KP79_PYT23209</name>
</gene>
<evidence type="ECO:0000256" key="3">
    <source>
        <dbReference type="ARBA" id="ARBA00013133"/>
    </source>
</evidence>
<dbReference type="GO" id="GO:0042412">
    <property type="term" value="P:taurine biosynthetic process"/>
    <property type="evidence" value="ECO:0007669"/>
    <property type="project" value="UniProtKB-UniRule"/>
</dbReference>
<evidence type="ECO:0000256" key="11">
    <source>
        <dbReference type="RuleBase" id="RU366010"/>
    </source>
</evidence>
<sequence>MEVDTNEQKQQLRYCDTTKIDAPRTLEDLINKLHKVFEDDEVNVEYVQKLMTSYESNRTDWKKFAKFDRHRYTRNLVDEGNGKFNLMLLCWNESQGSSIHSHANSHCFMKVLDGSVQEQRFEWPNQSSDEQTQMKYIETQKFKKNETAYICDELGLHRVENPSHSDKAVTLHLYSPAFDECQCFDEKTGHSTSSTVTFWSKFGERTPYGKCCAPVDMKCAENN</sequence>
<dbReference type="PANTHER" id="PTHR12918:SF1">
    <property type="entry name" value="CYSTEINE DIOXYGENASE TYPE 1"/>
    <property type="match status" value="1"/>
</dbReference>
<organism evidence="12 13">
    <name type="scientific">Mizuhopecten yessoensis</name>
    <name type="common">Japanese scallop</name>
    <name type="synonym">Patinopecten yessoensis</name>
    <dbReference type="NCBI Taxonomy" id="6573"/>
    <lineage>
        <taxon>Eukaryota</taxon>
        <taxon>Metazoa</taxon>
        <taxon>Spiralia</taxon>
        <taxon>Lophotrochozoa</taxon>
        <taxon>Mollusca</taxon>
        <taxon>Bivalvia</taxon>
        <taxon>Autobranchia</taxon>
        <taxon>Pteriomorphia</taxon>
        <taxon>Pectinida</taxon>
        <taxon>Pectinoidea</taxon>
        <taxon>Pectinidae</taxon>
        <taxon>Mizuhopecten</taxon>
    </lineage>
</organism>
<dbReference type="Gene3D" id="2.60.120.10">
    <property type="entry name" value="Jelly Rolls"/>
    <property type="match status" value="1"/>
</dbReference>
<dbReference type="CDD" id="cd10548">
    <property type="entry name" value="cupin_CDO"/>
    <property type="match status" value="1"/>
</dbReference>
<dbReference type="SUPFAM" id="SSF51182">
    <property type="entry name" value="RmlC-like cupins"/>
    <property type="match status" value="1"/>
</dbReference>
<comment type="caution">
    <text evidence="12">The sequence shown here is derived from an EMBL/GenBank/DDBJ whole genome shotgun (WGS) entry which is preliminary data.</text>
</comment>
<dbReference type="Proteomes" id="UP000242188">
    <property type="component" value="Unassembled WGS sequence"/>
</dbReference>
<dbReference type="GO" id="GO:0008198">
    <property type="term" value="F:ferrous iron binding"/>
    <property type="evidence" value="ECO:0007669"/>
    <property type="project" value="UniProtKB-ARBA"/>
</dbReference>
<keyword evidence="13" id="KW-1185">Reference proteome</keyword>
<evidence type="ECO:0000256" key="4">
    <source>
        <dbReference type="ARBA" id="ARBA00022723"/>
    </source>
</evidence>
<evidence type="ECO:0000256" key="10">
    <source>
        <dbReference type="PIRSR" id="PIRSR610300-51"/>
    </source>
</evidence>
<proteinExistence type="inferred from homology"/>
<dbReference type="InterPro" id="IPR011051">
    <property type="entry name" value="RmlC_Cupin_sf"/>
</dbReference>
<dbReference type="Pfam" id="PF05995">
    <property type="entry name" value="CDO_I"/>
    <property type="match status" value="1"/>
</dbReference>
<evidence type="ECO:0000313" key="13">
    <source>
        <dbReference type="Proteomes" id="UP000242188"/>
    </source>
</evidence>
<feature type="binding site" evidence="10">
    <location>
        <position position="102"/>
    </location>
    <ligand>
        <name>Fe cation</name>
        <dbReference type="ChEBI" id="CHEBI:24875"/>
        <note>catalytic</note>
    </ligand>
</feature>
<dbReference type="STRING" id="6573.A0A210QMP1"/>
<feature type="cross-link" description="3'-(S-cysteinyl)-tyrosine (Cys-Tyr)" evidence="9">
    <location>
        <begin position="107"/>
        <end position="174"/>
    </location>
</feature>
<evidence type="ECO:0000313" key="12">
    <source>
        <dbReference type="EMBL" id="OWF49971.1"/>
    </source>
</evidence>
<dbReference type="OrthoDB" id="543511at2759"/>
<feature type="binding site" evidence="10">
    <location>
        <position position="100"/>
    </location>
    <ligand>
        <name>Fe cation</name>
        <dbReference type="ChEBI" id="CHEBI:24875"/>
        <note>catalytic</note>
    </ligand>
</feature>
<evidence type="ECO:0000256" key="1">
    <source>
        <dbReference type="ARBA" id="ARBA00004759"/>
    </source>
</evidence>
<dbReference type="UniPathway" id="UPA00012">
    <property type="reaction ID" value="UER00537"/>
</dbReference>
<protein>
    <recommendedName>
        <fullName evidence="3 11">Cysteine dioxygenase</fullName>
        <ecNumber evidence="3 11">1.13.11.20</ecNumber>
    </recommendedName>
</protein>
<reference evidence="12 13" key="1">
    <citation type="journal article" date="2017" name="Nat. Ecol. Evol.">
        <title>Scallop genome provides insights into evolution of bilaterian karyotype and development.</title>
        <authorList>
            <person name="Wang S."/>
            <person name="Zhang J."/>
            <person name="Jiao W."/>
            <person name="Li J."/>
            <person name="Xun X."/>
            <person name="Sun Y."/>
            <person name="Guo X."/>
            <person name="Huan P."/>
            <person name="Dong B."/>
            <person name="Zhang L."/>
            <person name="Hu X."/>
            <person name="Sun X."/>
            <person name="Wang J."/>
            <person name="Zhao C."/>
            <person name="Wang Y."/>
            <person name="Wang D."/>
            <person name="Huang X."/>
            <person name="Wang R."/>
            <person name="Lv J."/>
            <person name="Li Y."/>
            <person name="Zhang Z."/>
            <person name="Liu B."/>
            <person name="Lu W."/>
            <person name="Hui Y."/>
            <person name="Liang J."/>
            <person name="Zhou Z."/>
            <person name="Hou R."/>
            <person name="Li X."/>
            <person name="Liu Y."/>
            <person name="Li H."/>
            <person name="Ning X."/>
            <person name="Lin Y."/>
            <person name="Zhao L."/>
            <person name="Xing Q."/>
            <person name="Dou J."/>
            <person name="Li Y."/>
            <person name="Mao J."/>
            <person name="Guo H."/>
            <person name="Dou H."/>
            <person name="Li T."/>
            <person name="Mu C."/>
            <person name="Jiang W."/>
            <person name="Fu Q."/>
            <person name="Fu X."/>
            <person name="Miao Y."/>
            <person name="Liu J."/>
            <person name="Yu Q."/>
            <person name="Li R."/>
            <person name="Liao H."/>
            <person name="Li X."/>
            <person name="Kong Y."/>
            <person name="Jiang Z."/>
            <person name="Chourrout D."/>
            <person name="Li R."/>
            <person name="Bao Z."/>
        </authorList>
    </citation>
    <scope>NUCLEOTIDE SEQUENCE [LARGE SCALE GENOMIC DNA]</scope>
    <source>
        <strain evidence="12 13">PY_sf001</strain>
    </source>
</reference>
<evidence type="ECO:0000256" key="7">
    <source>
        <dbReference type="ARBA" id="ARBA00023002"/>
    </source>
</evidence>
<dbReference type="GO" id="GO:0017172">
    <property type="term" value="F:cysteine dioxygenase activity"/>
    <property type="evidence" value="ECO:0007669"/>
    <property type="project" value="UniProtKB-UniRule"/>
</dbReference>
<dbReference type="GO" id="GO:0019448">
    <property type="term" value="P:L-cysteine catabolic process"/>
    <property type="evidence" value="ECO:0007669"/>
    <property type="project" value="TreeGrafter"/>
</dbReference>
<dbReference type="EMBL" id="NEDP02002871">
    <property type="protein sequence ID" value="OWF49971.1"/>
    <property type="molecule type" value="Genomic_DNA"/>
</dbReference>
<dbReference type="InterPro" id="IPR014710">
    <property type="entry name" value="RmlC-like_jellyroll"/>
</dbReference>
<keyword evidence="8 10" id="KW-0408">Iron</keyword>
<comment type="pathway">
    <text evidence="1 11">Organosulfur biosynthesis; taurine biosynthesis; hypotaurine from L-cysteine: step 1/2.</text>
</comment>
<feature type="binding site" evidence="10">
    <location>
        <position position="157"/>
    </location>
    <ligand>
        <name>Fe cation</name>
        <dbReference type="ChEBI" id="CHEBI:24875"/>
        <note>catalytic</note>
    </ligand>
</feature>
<dbReference type="InterPro" id="IPR010300">
    <property type="entry name" value="CDO_1"/>
</dbReference>
<evidence type="ECO:0000256" key="2">
    <source>
        <dbReference type="ARBA" id="ARBA00006622"/>
    </source>
</evidence>
<keyword evidence="5 9" id="KW-0883">Thioether bond</keyword>
<evidence type="ECO:0000256" key="8">
    <source>
        <dbReference type="ARBA" id="ARBA00023004"/>
    </source>
</evidence>
<dbReference type="EC" id="1.13.11.20" evidence="3 11"/>
<accession>A0A210QMP1</accession>
<comment type="catalytic activity">
    <reaction evidence="11">
        <text>L-cysteine + O2 = 3-sulfino-L-alanine + H(+)</text>
        <dbReference type="Rhea" id="RHEA:20441"/>
        <dbReference type="ChEBI" id="CHEBI:15378"/>
        <dbReference type="ChEBI" id="CHEBI:15379"/>
        <dbReference type="ChEBI" id="CHEBI:35235"/>
        <dbReference type="ChEBI" id="CHEBI:61085"/>
        <dbReference type="EC" id="1.13.11.20"/>
    </reaction>
</comment>
<dbReference type="PANTHER" id="PTHR12918">
    <property type="entry name" value="CYSTEINE DIOXYGENASE"/>
    <property type="match status" value="1"/>
</dbReference>
<name>A0A210QMP1_MIZYE</name>